<dbReference type="InterPro" id="IPR051604">
    <property type="entry name" value="Ergot_Alk_Oxidoreductase"/>
</dbReference>
<name>A0ABX6YJV4_9MICO</name>
<organism evidence="2 3">
    <name type="scientific">Paramicrobacterium chengjingii</name>
    <dbReference type="NCBI Taxonomy" id="2769067"/>
    <lineage>
        <taxon>Bacteria</taxon>
        <taxon>Bacillati</taxon>
        <taxon>Actinomycetota</taxon>
        <taxon>Actinomycetes</taxon>
        <taxon>Micrococcales</taxon>
        <taxon>Microbacteriaceae</taxon>
        <taxon>Paramicrobacterium</taxon>
    </lineage>
</organism>
<protein>
    <submittedName>
        <fullName evidence="2">NmrA family NAD(P)-binding protein</fullName>
    </submittedName>
</protein>
<evidence type="ECO:0000259" key="1">
    <source>
        <dbReference type="Pfam" id="PF05368"/>
    </source>
</evidence>
<dbReference type="PANTHER" id="PTHR43162">
    <property type="match status" value="1"/>
</dbReference>
<dbReference type="InterPro" id="IPR008030">
    <property type="entry name" value="NmrA-like"/>
</dbReference>
<gene>
    <name evidence="2" type="ORF">HCR76_00825</name>
</gene>
<dbReference type="Proteomes" id="UP000662814">
    <property type="component" value="Chromosome"/>
</dbReference>
<dbReference type="InterPro" id="IPR036291">
    <property type="entry name" value="NAD(P)-bd_dom_sf"/>
</dbReference>
<dbReference type="RefSeq" id="WP_166985810.1">
    <property type="nucleotide sequence ID" value="NZ_CP061169.1"/>
</dbReference>
<dbReference type="PANTHER" id="PTHR43162:SF1">
    <property type="entry name" value="PRESTALK A DIFFERENTIATION PROTEIN A"/>
    <property type="match status" value="1"/>
</dbReference>
<proteinExistence type="predicted"/>
<sequence>MTETILVTGATGTVGSAIVPALQTEGVEVRALSREHREIAGASTVVADLSDAGSLEQAVAGVDAAFLNSPSEPDAAELQRRFADIAAAAGVRRLVLLSQFAAGLDSPVRFLRWHAQVEQHVRELDMEVTVLRPNLYMQGILPFAANAARTGVLAAPIGHAGVSAIDTRDIAEVAAAVLTESGHAGATYTLTGPRAVTHAEIAASISAASGRDIAFASVTPEHYAAALEGFMPQWQFDGLIEDYAHYDRGEASVVSTSVADILGRPARSIDDFARDHVSIFTPDA</sequence>
<keyword evidence="3" id="KW-1185">Reference proteome</keyword>
<dbReference type="Gene3D" id="3.90.25.10">
    <property type="entry name" value="UDP-galactose 4-epimerase, domain 1"/>
    <property type="match status" value="1"/>
</dbReference>
<dbReference type="Pfam" id="PF05368">
    <property type="entry name" value="NmrA"/>
    <property type="match status" value="1"/>
</dbReference>
<dbReference type="EMBL" id="CP061169">
    <property type="protein sequence ID" value="QPZ38686.1"/>
    <property type="molecule type" value="Genomic_DNA"/>
</dbReference>
<dbReference type="Gene3D" id="3.40.50.720">
    <property type="entry name" value="NAD(P)-binding Rossmann-like Domain"/>
    <property type="match status" value="1"/>
</dbReference>
<feature type="domain" description="NmrA-like" evidence="1">
    <location>
        <begin position="1"/>
        <end position="232"/>
    </location>
</feature>
<evidence type="ECO:0000313" key="3">
    <source>
        <dbReference type="Proteomes" id="UP000662814"/>
    </source>
</evidence>
<evidence type="ECO:0000313" key="2">
    <source>
        <dbReference type="EMBL" id="QPZ38686.1"/>
    </source>
</evidence>
<reference evidence="2 3" key="1">
    <citation type="submission" date="2020-12" db="EMBL/GenBank/DDBJ databases">
        <title>Microbacterium sp. HY060.</title>
        <authorList>
            <person name="Zhou J."/>
        </authorList>
    </citation>
    <scope>NUCLEOTIDE SEQUENCE [LARGE SCALE GENOMIC DNA]</scope>
    <source>
        <strain evidence="2 3">HY60</strain>
    </source>
</reference>
<accession>A0ABX6YJV4</accession>
<dbReference type="SUPFAM" id="SSF51735">
    <property type="entry name" value="NAD(P)-binding Rossmann-fold domains"/>
    <property type="match status" value="1"/>
</dbReference>